<sequence length="81" mass="8879">MDYSYDTGPHVGEVLGKPGQYICAGFDGHGMPVTFLIAKQLDDMVHNGKSFEDVHLSRVYKSTAERLTKAQNGPEGCDIFS</sequence>
<name>A0A5N5XCI6_9EURO</name>
<dbReference type="OrthoDB" id="429143at2759"/>
<dbReference type="AlphaFoldDB" id="A0A5N5XCI6"/>
<evidence type="ECO:0000313" key="1">
    <source>
        <dbReference type="EMBL" id="KAB8078429.1"/>
    </source>
</evidence>
<dbReference type="Gene3D" id="3.50.50.60">
    <property type="entry name" value="FAD/NAD(P)-binding domain"/>
    <property type="match status" value="1"/>
</dbReference>
<evidence type="ECO:0000313" key="2">
    <source>
        <dbReference type="Proteomes" id="UP000326565"/>
    </source>
</evidence>
<dbReference type="Proteomes" id="UP000326565">
    <property type="component" value="Unassembled WGS sequence"/>
</dbReference>
<dbReference type="EMBL" id="ML732158">
    <property type="protein sequence ID" value="KAB8078429.1"/>
    <property type="molecule type" value="Genomic_DNA"/>
</dbReference>
<gene>
    <name evidence="1" type="ORF">BDV29DRAFT_166360</name>
</gene>
<protein>
    <submittedName>
        <fullName evidence="1">Uncharacterized protein</fullName>
    </submittedName>
</protein>
<proteinExistence type="predicted"/>
<keyword evidence="2" id="KW-1185">Reference proteome</keyword>
<accession>A0A5N5XCI6</accession>
<organism evidence="1 2">
    <name type="scientific">Aspergillus leporis</name>
    <dbReference type="NCBI Taxonomy" id="41062"/>
    <lineage>
        <taxon>Eukaryota</taxon>
        <taxon>Fungi</taxon>
        <taxon>Dikarya</taxon>
        <taxon>Ascomycota</taxon>
        <taxon>Pezizomycotina</taxon>
        <taxon>Eurotiomycetes</taxon>
        <taxon>Eurotiomycetidae</taxon>
        <taxon>Eurotiales</taxon>
        <taxon>Aspergillaceae</taxon>
        <taxon>Aspergillus</taxon>
        <taxon>Aspergillus subgen. Circumdati</taxon>
    </lineage>
</organism>
<reference evidence="1 2" key="1">
    <citation type="submission" date="2019-04" db="EMBL/GenBank/DDBJ databases">
        <title>Friends and foes A comparative genomics study of 23 Aspergillus species from section Flavi.</title>
        <authorList>
            <consortium name="DOE Joint Genome Institute"/>
            <person name="Kjaerbolling I."/>
            <person name="Vesth T."/>
            <person name="Frisvad J.C."/>
            <person name="Nybo J.L."/>
            <person name="Theobald S."/>
            <person name="Kildgaard S."/>
            <person name="Isbrandt T."/>
            <person name="Kuo A."/>
            <person name="Sato A."/>
            <person name="Lyhne E.K."/>
            <person name="Kogle M.E."/>
            <person name="Wiebenga A."/>
            <person name="Kun R.S."/>
            <person name="Lubbers R.J."/>
            <person name="Makela M.R."/>
            <person name="Barry K."/>
            <person name="Chovatia M."/>
            <person name="Clum A."/>
            <person name="Daum C."/>
            <person name="Haridas S."/>
            <person name="He G."/>
            <person name="LaButti K."/>
            <person name="Lipzen A."/>
            <person name="Mondo S."/>
            <person name="Riley R."/>
            <person name="Salamov A."/>
            <person name="Simmons B.A."/>
            <person name="Magnuson J.K."/>
            <person name="Henrissat B."/>
            <person name="Mortensen U.H."/>
            <person name="Larsen T.O."/>
            <person name="Devries R.P."/>
            <person name="Grigoriev I.V."/>
            <person name="Machida M."/>
            <person name="Baker S.E."/>
            <person name="Andersen M.R."/>
        </authorList>
    </citation>
    <scope>NUCLEOTIDE SEQUENCE [LARGE SCALE GENOMIC DNA]</scope>
    <source>
        <strain evidence="1 2">CBS 151.66</strain>
    </source>
</reference>
<dbReference type="InterPro" id="IPR036188">
    <property type="entry name" value="FAD/NAD-bd_sf"/>
</dbReference>